<name>A0A2V1DRW7_9PLEO</name>
<accession>A0A2V1DRW7</accession>
<evidence type="ECO:0000313" key="2">
    <source>
        <dbReference type="Proteomes" id="UP000244855"/>
    </source>
</evidence>
<dbReference type="AlphaFoldDB" id="A0A2V1DRW7"/>
<reference evidence="1 2" key="1">
    <citation type="journal article" date="2018" name="Sci. Rep.">
        <title>Comparative genomics provides insights into the lifestyle and reveals functional heterogeneity of dark septate endophytic fungi.</title>
        <authorList>
            <person name="Knapp D.G."/>
            <person name="Nemeth J.B."/>
            <person name="Barry K."/>
            <person name="Hainaut M."/>
            <person name="Henrissat B."/>
            <person name="Johnson J."/>
            <person name="Kuo A."/>
            <person name="Lim J.H.P."/>
            <person name="Lipzen A."/>
            <person name="Nolan M."/>
            <person name="Ohm R.A."/>
            <person name="Tamas L."/>
            <person name="Grigoriev I.V."/>
            <person name="Spatafora J.W."/>
            <person name="Nagy L.G."/>
            <person name="Kovacs G.M."/>
        </authorList>
    </citation>
    <scope>NUCLEOTIDE SEQUENCE [LARGE SCALE GENOMIC DNA]</scope>
    <source>
        <strain evidence="1 2">DSE2036</strain>
    </source>
</reference>
<gene>
    <name evidence="1" type="ORF">DM02DRAFT_672281</name>
</gene>
<keyword evidence="2" id="KW-1185">Reference proteome</keyword>
<dbReference type="EMBL" id="KZ805380">
    <property type="protein sequence ID" value="PVI00050.1"/>
    <property type="molecule type" value="Genomic_DNA"/>
</dbReference>
<protein>
    <submittedName>
        <fullName evidence="1">Uncharacterized protein</fullName>
    </submittedName>
</protein>
<proteinExistence type="predicted"/>
<dbReference type="Proteomes" id="UP000244855">
    <property type="component" value="Unassembled WGS sequence"/>
</dbReference>
<sequence length="132" mass="14550">MRKARLLITPQRVGPVATAFALRPFPGSAIQLELNEDKTEDAQLRMPIRQVMGTYGVDMAHPAPRLVMSSLRSHNLTNPTRYRRKLAISRAQTPPCACRELGQPRGESQSPPQGFGAMVIAARFSKLNVTAL</sequence>
<evidence type="ECO:0000313" key="1">
    <source>
        <dbReference type="EMBL" id="PVI00050.1"/>
    </source>
</evidence>
<organism evidence="1 2">
    <name type="scientific">Periconia macrospinosa</name>
    <dbReference type="NCBI Taxonomy" id="97972"/>
    <lineage>
        <taxon>Eukaryota</taxon>
        <taxon>Fungi</taxon>
        <taxon>Dikarya</taxon>
        <taxon>Ascomycota</taxon>
        <taxon>Pezizomycotina</taxon>
        <taxon>Dothideomycetes</taxon>
        <taxon>Pleosporomycetidae</taxon>
        <taxon>Pleosporales</taxon>
        <taxon>Massarineae</taxon>
        <taxon>Periconiaceae</taxon>
        <taxon>Periconia</taxon>
    </lineage>
</organism>